<dbReference type="AlphaFoldDB" id="A0A183K897"/>
<feature type="region of interest" description="Disordered" evidence="1">
    <location>
        <begin position="1"/>
        <end position="38"/>
    </location>
</feature>
<keyword evidence="3" id="KW-1185">Reference proteome</keyword>
<dbReference type="EMBL" id="UZAK01034275">
    <property type="protein sequence ID" value="VDP43622.1"/>
    <property type="molecule type" value="Genomic_DNA"/>
</dbReference>
<name>A0A183K897_9TREM</name>
<reference evidence="2 3" key="2">
    <citation type="submission" date="2018-11" db="EMBL/GenBank/DDBJ databases">
        <authorList>
            <consortium name="Pathogen Informatics"/>
        </authorList>
    </citation>
    <scope>NUCLEOTIDE SEQUENCE [LARGE SCALE GENOMIC DNA]</scope>
    <source>
        <strain evidence="2">Dakar</strain>
        <strain evidence="3">Dakar, Senegal</strain>
    </source>
</reference>
<gene>
    <name evidence="2" type="ORF">SCUD_LOCUS11226</name>
</gene>
<protein>
    <submittedName>
        <fullName evidence="4">Ovule protein</fullName>
    </submittedName>
</protein>
<dbReference type="Proteomes" id="UP000279833">
    <property type="component" value="Unassembled WGS sequence"/>
</dbReference>
<evidence type="ECO:0000313" key="4">
    <source>
        <dbReference type="WBParaSite" id="SCUD_0001122601-mRNA-1"/>
    </source>
</evidence>
<reference evidence="4" key="1">
    <citation type="submission" date="2016-06" db="UniProtKB">
        <authorList>
            <consortium name="WormBaseParasite"/>
        </authorList>
    </citation>
    <scope>IDENTIFICATION</scope>
</reference>
<proteinExistence type="predicted"/>
<sequence>MERTDNVGDREDQSNNDGNEKIQHGSTGNQRNPLDPSWTTMAKYGRHDAILRSRGGKCTTHLGICSNAVQSSTKCTCRMGISRIQNHQSIIQNKERGDHNEYYSMLCTHQ</sequence>
<feature type="compositionally biased region" description="Basic and acidic residues" evidence="1">
    <location>
        <begin position="1"/>
        <end position="23"/>
    </location>
</feature>
<evidence type="ECO:0000313" key="2">
    <source>
        <dbReference type="EMBL" id="VDP43622.1"/>
    </source>
</evidence>
<organism evidence="4">
    <name type="scientific">Schistosoma curassoni</name>
    <dbReference type="NCBI Taxonomy" id="6186"/>
    <lineage>
        <taxon>Eukaryota</taxon>
        <taxon>Metazoa</taxon>
        <taxon>Spiralia</taxon>
        <taxon>Lophotrochozoa</taxon>
        <taxon>Platyhelminthes</taxon>
        <taxon>Trematoda</taxon>
        <taxon>Digenea</taxon>
        <taxon>Strigeidida</taxon>
        <taxon>Schistosomatoidea</taxon>
        <taxon>Schistosomatidae</taxon>
        <taxon>Schistosoma</taxon>
    </lineage>
</organism>
<evidence type="ECO:0000313" key="3">
    <source>
        <dbReference type="Proteomes" id="UP000279833"/>
    </source>
</evidence>
<evidence type="ECO:0000256" key="1">
    <source>
        <dbReference type="SAM" id="MobiDB-lite"/>
    </source>
</evidence>
<dbReference type="WBParaSite" id="SCUD_0001122601-mRNA-1">
    <property type="protein sequence ID" value="SCUD_0001122601-mRNA-1"/>
    <property type="gene ID" value="SCUD_0001122601"/>
</dbReference>
<feature type="compositionally biased region" description="Polar residues" evidence="1">
    <location>
        <begin position="24"/>
        <end position="38"/>
    </location>
</feature>
<accession>A0A183K897</accession>